<accession>A0A0A8YPW4</accession>
<protein>
    <submittedName>
        <fullName evidence="1">Uncharacterized protein</fullName>
    </submittedName>
</protein>
<dbReference type="EMBL" id="GBRH01271005">
    <property type="protein sequence ID" value="JAD26890.1"/>
    <property type="molecule type" value="Transcribed_RNA"/>
</dbReference>
<sequence length="48" mass="5050">MSNMQTGDYSDLPGCGHMILLSHFSGLSLGSACKLSTFDKLAGYGPCH</sequence>
<name>A0A0A8YPW4_ARUDO</name>
<dbReference type="AlphaFoldDB" id="A0A0A8YPW4"/>
<reference evidence="1" key="1">
    <citation type="submission" date="2014-09" db="EMBL/GenBank/DDBJ databases">
        <authorList>
            <person name="Magalhaes I.L.F."/>
            <person name="Oliveira U."/>
            <person name="Santos F.R."/>
            <person name="Vidigal T.H.D.A."/>
            <person name="Brescovit A.D."/>
            <person name="Santos A.J."/>
        </authorList>
    </citation>
    <scope>NUCLEOTIDE SEQUENCE</scope>
    <source>
        <tissue evidence="1">Shoot tissue taken approximately 20 cm above the soil surface</tissue>
    </source>
</reference>
<proteinExistence type="predicted"/>
<evidence type="ECO:0000313" key="1">
    <source>
        <dbReference type="EMBL" id="JAD26890.1"/>
    </source>
</evidence>
<organism evidence="1">
    <name type="scientific">Arundo donax</name>
    <name type="common">Giant reed</name>
    <name type="synonym">Donax arundinaceus</name>
    <dbReference type="NCBI Taxonomy" id="35708"/>
    <lineage>
        <taxon>Eukaryota</taxon>
        <taxon>Viridiplantae</taxon>
        <taxon>Streptophyta</taxon>
        <taxon>Embryophyta</taxon>
        <taxon>Tracheophyta</taxon>
        <taxon>Spermatophyta</taxon>
        <taxon>Magnoliopsida</taxon>
        <taxon>Liliopsida</taxon>
        <taxon>Poales</taxon>
        <taxon>Poaceae</taxon>
        <taxon>PACMAD clade</taxon>
        <taxon>Arundinoideae</taxon>
        <taxon>Arundineae</taxon>
        <taxon>Arundo</taxon>
    </lineage>
</organism>
<reference evidence="1" key="2">
    <citation type="journal article" date="2015" name="Data Brief">
        <title>Shoot transcriptome of the giant reed, Arundo donax.</title>
        <authorList>
            <person name="Barrero R.A."/>
            <person name="Guerrero F.D."/>
            <person name="Moolhuijzen P."/>
            <person name="Goolsby J.A."/>
            <person name="Tidwell J."/>
            <person name="Bellgard S.E."/>
            <person name="Bellgard M.I."/>
        </authorList>
    </citation>
    <scope>NUCLEOTIDE SEQUENCE</scope>
    <source>
        <tissue evidence="1">Shoot tissue taken approximately 20 cm above the soil surface</tissue>
    </source>
</reference>